<proteinExistence type="inferred from homology"/>
<dbReference type="GO" id="GO:0005615">
    <property type="term" value="C:extracellular space"/>
    <property type="evidence" value="ECO:0007669"/>
    <property type="project" value="TreeGrafter"/>
</dbReference>
<dbReference type="InterPro" id="IPR050654">
    <property type="entry name" value="AChE-related_enzymes"/>
</dbReference>
<evidence type="ECO:0000256" key="3">
    <source>
        <dbReference type="ARBA" id="ARBA00022801"/>
    </source>
</evidence>
<dbReference type="SUPFAM" id="SSF53474">
    <property type="entry name" value="alpha/beta-Hydrolases"/>
    <property type="match status" value="1"/>
</dbReference>
<accession>A0A0N4TZY2</accession>
<sequence length="98" mass="11228">MVKLLTLFSFAILFQEISTNYEEQKKTIVELQTRNGMMRGYESVILGKRVRSFLSVPFAEPPVGDNRFRPPIAKQPWKDIINVTVPSPACYQVTHSIN</sequence>
<reference evidence="8" key="1">
    <citation type="submission" date="2017-02" db="UniProtKB">
        <authorList>
            <consortium name="WormBaseParasite"/>
        </authorList>
    </citation>
    <scope>IDENTIFICATION</scope>
</reference>
<dbReference type="WBParaSite" id="BPAG_0001460201-mRNA-1">
    <property type="protein sequence ID" value="BPAG_0001460201-mRNA-1"/>
    <property type="gene ID" value="BPAG_0001460201"/>
</dbReference>
<dbReference type="EMBL" id="UZAD01013738">
    <property type="protein sequence ID" value="VDN95715.1"/>
    <property type="molecule type" value="Genomic_DNA"/>
</dbReference>
<dbReference type="InterPro" id="IPR029058">
    <property type="entry name" value="AB_hydrolase_fold"/>
</dbReference>
<keyword evidence="7" id="KW-1185">Reference proteome</keyword>
<dbReference type="AlphaFoldDB" id="A0A0N4TZY2"/>
<protein>
    <submittedName>
        <fullName evidence="8">COesterase domain-containing protein</fullName>
    </submittedName>
</protein>
<reference evidence="6 7" key="2">
    <citation type="submission" date="2018-11" db="EMBL/GenBank/DDBJ databases">
        <authorList>
            <consortium name="Pathogen Informatics"/>
        </authorList>
    </citation>
    <scope>NUCLEOTIDE SEQUENCE [LARGE SCALE GENOMIC DNA]</scope>
</reference>
<keyword evidence="3" id="KW-0378">Hydrolase</keyword>
<organism evidence="8">
    <name type="scientific">Brugia pahangi</name>
    <name type="common">Filarial nematode worm</name>
    <dbReference type="NCBI Taxonomy" id="6280"/>
    <lineage>
        <taxon>Eukaryota</taxon>
        <taxon>Metazoa</taxon>
        <taxon>Ecdysozoa</taxon>
        <taxon>Nematoda</taxon>
        <taxon>Chromadorea</taxon>
        <taxon>Rhabditida</taxon>
        <taxon>Spirurina</taxon>
        <taxon>Spiruromorpha</taxon>
        <taxon>Filarioidea</taxon>
        <taxon>Onchocercidae</taxon>
        <taxon>Brugia</taxon>
    </lineage>
</organism>
<evidence type="ECO:0000256" key="4">
    <source>
        <dbReference type="SAM" id="SignalP"/>
    </source>
</evidence>
<evidence type="ECO:0000313" key="7">
    <source>
        <dbReference type="Proteomes" id="UP000278627"/>
    </source>
</evidence>
<dbReference type="GO" id="GO:0005886">
    <property type="term" value="C:plasma membrane"/>
    <property type="evidence" value="ECO:0007669"/>
    <property type="project" value="TreeGrafter"/>
</dbReference>
<comment type="similarity">
    <text evidence="1">Belongs to the type-B carboxylesterase/lipase family.</text>
</comment>
<feature type="signal peptide" evidence="4">
    <location>
        <begin position="1"/>
        <end position="19"/>
    </location>
</feature>
<name>A0A0N4TZY2_BRUPA</name>
<dbReference type="Pfam" id="PF00135">
    <property type="entry name" value="COesterase"/>
    <property type="match status" value="1"/>
</dbReference>
<evidence type="ECO:0000256" key="1">
    <source>
        <dbReference type="ARBA" id="ARBA00005964"/>
    </source>
</evidence>
<dbReference type="PANTHER" id="PTHR43918:SF4">
    <property type="entry name" value="CARBOXYLIC ESTER HYDROLASE"/>
    <property type="match status" value="1"/>
</dbReference>
<dbReference type="STRING" id="6280.A0A0N4TZY2"/>
<dbReference type="InterPro" id="IPR002018">
    <property type="entry name" value="CarbesteraseB"/>
</dbReference>
<dbReference type="Gene3D" id="3.40.50.1820">
    <property type="entry name" value="alpha/beta hydrolase"/>
    <property type="match status" value="1"/>
</dbReference>
<keyword evidence="4" id="KW-0732">Signal</keyword>
<evidence type="ECO:0000259" key="5">
    <source>
        <dbReference type="Pfam" id="PF00135"/>
    </source>
</evidence>
<gene>
    <name evidence="6" type="ORF">BPAG_LOCUS14530</name>
</gene>
<evidence type="ECO:0000256" key="2">
    <source>
        <dbReference type="ARBA" id="ARBA00022487"/>
    </source>
</evidence>
<dbReference type="PANTHER" id="PTHR43918">
    <property type="entry name" value="ACETYLCHOLINESTERASE"/>
    <property type="match status" value="1"/>
</dbReference>
<evidence type="ECO:0000313" key="8">
    <source>
        <dbReference type="WBParaSite" id="BPAG_0001460201-mRNA-1"/>
    </source>
</evidence>
<dbReference type="GO" id="GO:0019695">
    <property type="term" value="P:choline metabolic process"/>
    <property type="evidence" value="ECO:0007669"/>
    <property type="project" value="TreeGrafter"/>
</dbReference>
<evidence type="ECO:0000313" key="6">
    <source>
        <dbReference type="EMBL" id="VDN95715.1"/>
    </source>
</evidence>
<dbReference type="GO" id="GO:0003990">
    <property type="term" value="F:acetylcholinesterase activity"/>
    <property type="evidence" value="ECO:0007669"/>
    <property type="project" value="TreeGrafter"/>
</dbReference>
<feature type="domain" description="Carboxylesterase type B" evidence="5">
    <location>
        <begin position="31"/>
        <end position="96"/>
    </location>
</feature>
<dbReference type="Proteomes" id="UP000278627">
    <property type="component" value="Unassembled WGS sequence"/>
</dbReference>
<dbReference type="GO" id="GO:0006581">
    <property type="term" value="P:acetylcholine catabolic process"/>
    <property type="evidence" value="ECO:0007669"/>
    <property type="project" value="TreeGrafter"/>
</dbReference>
<feature type="chain" id="PRO_5043122393" evidence="4">
    <location>
        <begin position="20"/>
        <end position="98"/>
    </location>
</feature>
<keyword evidence="2" id="KW-0719">Serine esterase</keyword>